<dbReference type="Pfam" id="PF21948">
    <property type="entry name" value="LplA-B_cat"/>
    <property type="match status" value="2"/>
</dbReference>
<sequence>MRPAPWLLLPSSNRLISSRPTKLSQTCLLRAVQRRRVHSGAKADPNPTWDPKELSRVSQETGALIFHLTSDNPFLNLSIEHFLLTKSHPDSRILLFYTNRPCVVVGRNQNPWLEVDLKRLQEGLPIEKQSVDAPQRAGQQYPSATGPRLNQSNASPEVVPIDLVRRRSGGGTVFHDSGNLNYSVIIPNTKAFKRSTHAEMVVRGLESLARAGPKPSSSAGVPGGRYNFSSVRVNERNDIVMQQPGGVEWLKVSGSAYKLTRDRALHHGTLLYSSPYMDRISELLRSPGRGLISAKGVESVRSKVGNLAWTPDPRERAVIRAEITEAITREFWKMYGGGDNKARKPGVDEITIAASCPASSSSNGWCNENNSAIASGMQELTSASWVFEQTPRFEFASGMLENHEIGLSANRGVLKSLALRSPAGPGPERSGNGGMVWTTRTLRFEGQDQERKVTGMEKTMHGPHEGEAVDEVKMHDVKSWRDLLTEDEEPPAAANNVPNALVQRLEAVFPRFQSKSKSGR</sequence>
<dbReference type="Proteomes" id="UP000019471">
    <property type="component" value="Unassembled WGS sequence"/>
</dbReference>
<dbReference type="InterPro" id="IPR045864">
    <property type="entry name" value="aa-tRNA-synth_II/BPL/LPL"/>
</dbReference>
<dbReference type="PROSITE" id="PS51733">
    <property type="entry name" value="BPL_LPL_CATALYTIC"/>
    <property type="match status" value="1"/>
</dbReference>
<dbReference type="HOGENOM" id="CLU_022986_3_0_1"/>
<dbReference type="CDD" id="cd16443">
    <property type="entry name" value="LplA"/>
    <property type="match status" value="1"/>
</dbReference>
<dbReference type="PANTHER" id="PTHR12561:SF3">
    <property type="entry name" value="LIPOYLTRANSFERASE 1, MITOCHONDRIAL"/>
    <property type="match status" value="1"/>
</dbReference>
<reference evidence="7 8" key="1">
    <citation type="submission" date="2013-03" db="EMBL/GenBank/DDBJ databases">
        <title>The Genome Sequence of Cladophialophora psammophila CBS 110553.</title>
        <authorList>
            <consortium name="The Broad Institute Genomics Platform"/>
            <person name="Cuomo C."/>
            <person name="de Hoog S."/>
            <person name="Gorbushina A."/>
            <person name="Walker B."/>
            <person name="Young S.K."/>
            <person name="Zeng Q."/>
            <person name="Gargeya S."/>
            <person name="Fitzgerald M."/>
            <person name="Haas B."/>
            <person name="Abouelleil A."/>
            <person name="Allen A.W."/>
            <person name="Alvarado L."/>
            <person name="Arachchi H.M."/>
            <person name="Berlin A.M."/>
            <person name="Chapman S.B."/>
            <person name="Gainer-Dewar J."/>
            <person name="Goldberg J."/>
            <person name="Griggs A."/>
            <person name="Gujja S."/>
            <person name="Hansen M."/>
            <person name="Howarth C."/>
            <person name="Imamovic A."/>
            <person name="Ireland A."/>
            <person name="Larimer J."/>
            <person name="McCowan C."/>
            <person name="Murphy C."/>
            <person name="Pearson M."/>
            <person name="Poon T.W."/>
            <person name="Priest M."/>
            <person name="Roberts A."/>
            <person name="Saif S."/>
            <person name="Shea T."/>
            <person name="Sisk P."/>
            <person name="Sykes S."/>
            <person name="Wortman J."/>
            <person name="Nusbaum C."/>
            <person name="Birren B."/>
        </authorList>
    </citation>
    <scope>NUCLEOTIDE SEQUENCE [LARGE SCALE GENOMIC DNA]</scope>
    <source>
        <strain evidence="7 8">CBS 110553</strain>
    </source>
</reference>
<dbReference type="STRING" id="1182543.W9X3S3"/>
<evidence type="ECO:0000313" key="8">
    <source>
        <dbReference type="Proteomes" id="UP000019471"/>
    </source>
</evidence>
<dbReference type="GO" id="GO:0005739">
    <property type="term" value="C:mitochondrion"/>
    <property type="evidence" value="ECO:0007669"/>
    <property type="project" value="TreeGrafter"/>
</dbReference>
<dbReference type="RefSeq" id="XP_007744180.1">
    <property type="nucleotide sequence ID" value="XM_007745990.1"/>
</dbReference>
<dbReference type="EMBL" id="AMGX01000007">
    <property type="protein sequence ID" value="EXJ71581.1"/>
    <property type="molecule type" value="Genomic_DNA"/>
</dbReference>
<evidence type="ECO:0000256" key="1">
    <source>
        <dbReference type="ARBA" id="ARBA00003253"/>
    </source>
</evidence>
<keyword evidence="8" id="KW-1185">Reference proteome</keyword>
<dbReference type="eggNOG" id="KOG3159">
    <property type="taxonomic scope" value="Eukaryota"/>
</dbReference>
<gene>
    <name evidence="7" type="ORF">A1O5_05389</name>
</gene>
<evidence type="ECO:0000256" key="5">
    <source>
        <dbReference type="SAM" id="MobiDB-lite"/>
    </source>
</evidence>
<evidence type="ECO:0000256" key="2">
    <source>
        <dbReference type="ARBA" id="ARBA00005085"/>
    </source>
</evidence>
<protein>
    <recommendedName>
        <fullName evidence="4">Putative lipoate-protein ligase A</fullName>
    </recommendedName>
</protein>
<dbReference type="GeneID" id="19190107"/>
<organism evidence="7 8">
    <name type="scientific">Cladophialophora psammophila CBS 110553</name>
    <dbReference type="NCBI Taxonomy" id="1182543"/>
    <lineage>
        <taxon>Eukaryota</taxon>
        <taxon>Fungi</taxon>
        <taxon>Dikarya</taxon>
        <taxon>Ascomycota</taxon>
        <taxon>Pezizomycotina</taxon>
        <taxon>Eurotiomycetes</taxon>
        <taxon>Chaetothyriomycetidae</taxon>
        <taxon>Chaetothyriales</taxon>
        <taxon>Herpotrichiellaceae</taxon>
        <taxon>Cladophialophora</taxon>
    </lineage>
</organism>
<evidence type="ECO:0000256" key="4">
    <source>
        <dbReference type="ARBA" id="ARBA00015925"/>
    </source>
</evidence>
<name>W9X3S3_9EURO</name>
<feature type="domain" description="BPL/LPL catalytic" evidence="6">
    <location>
        <begin position="88"/>
        <end position="339"/>
    </location>
</feature>
<evidence type="ECO:0000313" key="7">
    <source>
        <dbReference type="EMBL" id="EXJ71581.1"/>
    </source>
</evidence>
<feature type="region of interest" description="Disordered" evidence="5">
    <location>
        <begin position="128"/>
        <end position="154"/>
    </location>
</feature>
<proteinExistence type="inferred from homology"/>
<comment type="similarity">
    <text evidence="3">Belongs to the LplA family.</text>
</comment>
<dbReference type="PANTHER" id="PTHR12561">
    <property type="entry name" value="LIPOATE-PROTEIN LIGASE"/>
    <property type="match status" value="1"/>
</dbReference>
<dbReference type="InterPro" id="IPR004143">
    <property type="entry name" value="BPL_LPL_catalytic"/>
</dbReference>
<comment type="caution">
    <text evidence="7">The sequence shown here is derived from an EMBL/GenBank/DDBJ whole genome shotgun (WGS) entry which is preliminary data.</text>
</comment>
<dbReference type="OrthoDB" id="201621at2759"/>
<dbReference type="AlphaFoldDB" id="W9X3S3"/>
<accession>W9X3S3</accession>
<comment type="function">
    <text evidence="1">Catalyzes both the ATP-dependent activation of exogenously supplied lipoate to lipoyl-AMP and the transfer of the activated lipoyl onto the lipoyl domains of lipoate-dependent enzymes.</text>
</comment>
<evidence type="ECO:0000256" key="3">
    <source>
        <dbReference type="ARBA" id="ARBA00008242"/>
    </source>
</evidence>
<dbReference type="GO" id="GO:0017118">
    <property type="term" value="F:lipoyltransferase activity"/>
    <property type="evidence" value="ECO:0007669"/>
    <property type="project" value="TreeGrafter"/>
</dbReference>
<dbReference type="SUPFAM" id="SSF55681">
    <property type="entry name" value="Class II aaRS and biotin synthetases"/>
    <property type="match status" value="1"/>
</dbReference>
<dbReference type="UniPathway" id="UPA00537">
    <property type="reaction ID" value="UER00595"/>
</dbReference>
<evidence type="ECO:0000259" key="6">
    <source>
        <dbReference type="PROSITE" id="PS51733"/>
    </source>
</evidence>
<dbReference type="Gene3D" id="3.30.930.10">
    <property type="entry name" value="Bira Bifunctional Protein, Domain 2"/>
    <property type="match status" value="1"/>
</dbReference>
<dbReference type="InterPro" id="IPR004562">
    <property type="entry name" value="LipoylTrfase_LipoateP_Ligase"/>
</dbReference>
<feature type="compositionally biased region" description="Polar residues" evidence="5">
    <location>
        <begin position="137"/>
        <end position="154"/>
    </location>
</feature>
<comment type="pathway">
    <text evidence="2">Protein modification; protein lipoylation via exogenous pathway; protein N(6)-(lipoyl)lysine from lipoate: step 2/2.</text>
</comment>
<dbReference type="GO" id="GO:0009249">
    <property type="term" value="P:protein lipoylation"/>
    <property type="evidence" value="ECO:0007669"/>
    <property type="project" value="InterPro"/>
</dbReference>